<evidence type="ECO:0000313" key="3">
    <source>
        <dbReference type="Proteomes" id="UP000324376"/>
    </source>
</evidence>
<name>A0A5S5CG64_9FLAO</name>
<organism evidence="2 3">
    <name type="scientific">Aquimarina intermedia</name>
    <dbReference type="NCBI Taxonomy" id="350814"/>
    <lineage>
        <taxon>Bacteria</taxon>
        <taxon>Pseudomonadati</taxon>
        <taxon>Bacteroidota</taxon>
        <taxon>Flavobacteriia</taxon>
        <taxon>Flavobacteriales</taxon>
        <taxon>Flavobacteriaceae</taxon>
        <taxon>Aquimarina</taxon>
    </lineage>
</organism>
<keyword evidence="3" id="KW-1185">Reference proteome</keyword>
<dbReference type="Gene3D" id="3.90.320.10">
    <property type="match status" value="1"/>
</dbReference>
<dbReference type="Proteomes" id="UP000324376">
    <property type="component" value="Unassembled WGS sequence"/>
</dbReference>
<dbReference type="InterPro" id="IPR011335">
    <property type="entry name" value="Restrct_endonuc-II-like"/>
</dbReference>
<evidence type="ECO:0000313" key="2">
    <source>
        <dbReference type="EMBL" id="TYP77003.1"/>
    </source>
</evidence>
<dbReference type="AlphaFoldDB" id="A0A5S5CG64"/>
<dbReference type="OrthoDB" id="9762792at2"/>
<comment type="caution">
    <text evidence="2">The sequence shown here is derived from an EMBL/GenBank/DDBJ whole genome shotgun (WGS) entry which is preliminary data.</text>
</comment>
<dbReference type="InterPro" id="IPR038726">
    <property type="entry name" value="PDDEXK_AddAB-type"/>
</dbReference>
<dbReference type="InterPro" id="IPR011604">
    <property type="entry name" value="PDDEXK-like_dom_sf"/>
</dbReference>
<evidence type="ECO:0000259" key="1">
    <source>
        <dbReference type="Pfam" id="PF12705"/>
    </source>
</evidence>
<dbReference type="Pfam" id="PF12705">
    <property type="entry name" value="PDDEXK_1"/>
    <property type="match status" value="1"/>
</dbReference>
<dbReference type="SUPFAM" id="SSF52980">
    <property type="entry name" value="Restriction endonuclease-like"/>
    <property type="match status" value="1"/>
</dbReference>
<dbReference type="RefSeq" id="WP_148781031.1">
    <property type="nucleotide sequence ID" value="NZ_VNHU01000001.1"/>
</dbReference>
<gene>
    <name evidence="2" type="ORF">BD809_101149</name>
</gene>
<proteinExistence type="predicted"/>
<dbReference type="SUPFAM" id="SSF52540">
    <property type="entry name" value="P-loop containing nucleoside triphosphate hydrolases"/>
    <property type="match status" value="1"/>
</dbReference>
<sequence length="911" mass="105260">MRTFLQEVVIQIDREYDTISDLIFVVPSKRAGLFLKKELLSFYSDRTFFAPQIYSIEDFIEEVSGLQGIDSIATLFEFYETYLTTYPEQQKESFENFSAWAQTLIHDFNEIDRYCVDHQDFFSYLSNIQDINHWYLQEKKTPLVENYLQFWKSLHRYYQNFSEQLIKKSIGYQGLLYREAAAQIDRYAQQHSNTHIFLGFNALNNAEQHIFQYMLERNQATIFWDADNFFMENSYHEASLFLRNFKNSWEFYKKQPFNWIGEHFSQNKTFEIIGVPKNVGQAKYVGQLVSKIPKDALEQTAVVLADESLLLPTLNSLPDSIPALNITMGMPLKEAPIAAFFEYLFEYHKTAQQKGGYYKLINNIISTPAAFWLLGDQAAVIRNTIIKENLVYVSTTKLKDIVGDQKADSIELLFEPWNTVDSALIKCSTLIQLIKEKLDPELNALEIEYSYHFYVIFNKLKTLQSDFSHLTTIAALHRLYRDLLASETLDFEGEPFQGLQLMGMLESRCLDFETVILTSVNEGVLPAGKSSNSFIPFDLKKAYNLPTYKEKDAIYTYHFYRLLQRAKHIYLLYNTENEGVGGGEKSRFLHQLVLDTCPNHIVKEQVVTSNVPKIVNTTRQFDKTEDMLTAFSKLANYGLSPSALTTYIRNPVDFYYRYVLGLTETDEVEETVAANTLGTVIHNTLENFYKPLEGEFLNEETIQEMISKIDSEVTAQFKMEYTALDIKAGKNLLIFEVAKRYILKFLKSELKQVKAGNQLKILFIEQSLKAKIDIPEIDSDIFIKGKVDRVDQLNGVTRIIDYKTGKVTKADVVLMGWEGLTDTYDNSKIIQVLAYALMQQKNGLLSTPFEAGIISFKNLKEGFLKFGTKQSVRGKIDYEITSETLEIYVEQLKKLIIEIFSTDIPFIEKEV</sequence>
<feature type="domain" description="PD-(D/E)XK endonuclease-like" evidence="1">
    <location>
        <begin position="639"/>
        <end position="908"/>
    </location>
</feature>
<protein>
    <submittedName>
        <fullName evidence="2">PD-(D/E)XK nuclease superfamily protein</fullName>
    </submittedName>
</protein>
<dbReference type="EMBL" id="VNHU01000001">
    <property type="protein sequence ID" value="TYP77003.1"/>
    <property type="molecule type" value="Genomic_DNA"/>
</dbReference>
<reference evidence="2 3" key="1">
    <citation type="submission" date="2019-07" db="EMBL/GenBank/DDBJ databases">
        <title>Genomic Encyclopedia of Archaeal and Bacterial Type Strains, Phase II (KMG-II): from individual species to whole genera.</title>
        <authorList>
            <person name="Goeker M."/>
        </authorList>
    </citation>
    <scope>NUCLEOTIDE SEQUENCE [LARGE SCALE GENOMIC DNA]</scope>
    <source>
        <strain evidence="2 3">DSM 17527</strain>
    </source>
</reference>
<accession>A0A5S5CG64</accession>
<dbReference type="InterPro" id="IPR027417">
    <property type="entry name" value="P-loop_NTPase"/>
</dbReference>